<keyword evidence="1" id="KW-0808">Transferase</keyword>
<name>A0ABN6HY28_9FLAO</name>
<dbReference type="EMBL" id="AP024749">
    <property type="protein sequence ID" value="BCY27797.1"/>
    <property type="molecule type" value="Genomic_DNA"/>
</dbReference>
<accession>A0ABN6HY28</accession>
<dbReference type="RefSeq" id="WP_221259401.1">
    <property type="nucleotide sequence ID" value="NZ_AP024749.1"/>
</dbReference>
<dbReference type="Pfam" id="PF13489">
    <property type="entry name" value="Methyltransf_23"/>
    <property type="match status" value="1"/>
</dbReference>
<dbReference type="CDD" id="cd02440">
    <property type="entry name" value="AdoMet_MTases"/>
    <property type="match status" value="1"/>
</dbReference>
<dbReference type="Proteomes" id="UP000825258">
    <property type="component" value="Chromosome"/>
</dbReference>
<dbReference type="InterPro" id="IPR029063">
    <property type="entry name" value="SAM-dependent_MTases_sf"/>
</dbReference>
<keyword evidence="1" id="KW-0489">Methyltransferase</keyword>
<proteinExistence type="predicted"/>
<keyword evidence="2" id="KW-1185">Reference proteome</keyword>
<organism evidence="1 2">
    <name type="scientific">Flavobacterium okayamense</name>
    <dbReference type="NCBI Taxonomy" id="2830782"/>
    <lineage>
        <taxon>Bacteria</taxon>
        <taxon>Pseudomonadati</taxon>
        <taxon>Bacteroidota</taxon>
        <taxon>Flavobacteriia</taxon>
        <taxon>Flavobacteriales</taxon>
        <taxon>Flavobacteriaceae</taxon>
        <taxon>Flavobacterium</taxon>
    </lineage>
</organism>
<dbReference type="PANTHER" id="PTHR43861">
    <property type="entry name" value="TRANS-ACONITATE 2-METHYLTRANSFERASE-RELATED"/>
    <property type="match status" value="1"/>
</dbReference>
<dbReference type="GO" id="GO:0008168">
    <property type="term" value="F:methyltransferase activity"/>
    <property type="evidence" value="ECO:0007669"/>
    <property type="project" value="UniProtKB-KW"/>
</dbReference>
<dbReference type="Gene3D" id="3.40.50.150">
    <property type="entry name" value="Vaccinia Virus protein VP39"/>
    <property type="match status" value="1"/>
</dbReference>
<protein>
    <submittedName>
        <fullName evidence="1">Methyltransferase</fullName>
    </submittedName>
</protein>
<evidence type="ECO:0000313" key="1">
    <source>
        <dbReference type="EMBL" id="BCY27797.1"/>
    </source>
</evidence>
<sequence>MIFKENNIYINVKDFSVSGESFSLLQNEEGEILKTTPTPSLEKLPSYYESEDYISHTDGKRSLFEKMYHFVKRNAIRQKVNLINNYSLKGSLLDIGAGTGDFLVEVKNQGWTTLGIEPNESAKQLAKNKGVNFTESLESISDDSFDVITMWHVLEHVPDLDFQLQQLKRICKPNGTIIIAVPNFKSYDAKYYKKFWAAYDVPRHLWHFSKNGIQKLFSNHKMQLIKVKPMWFDSFYVSLLSEKHKNGKMNFVKGFFIGFCSNLSGIFKKEFSSHIYVFKNN</sequence>
<dbReference type="GO" id="GO:0032259">
    <property type="term" value="P:methylation"/>
    <property type="evidence" value="ECO:0007669"/>
    <property type="project" value="UniProtKB-KW"/>
</dbReference>
<reference evidence="1 2" key="1">
    <citation type="submission" date="2021-06" db="EMBL/GenBank/DDBJ databases">
        <title>Whole genome sequences of Flavobacterium sp. KK2020170 and assembly.</title>
        <authorList>
            <person name="Kitahara K."/>
            <person name="Miyoshi S."/>
            <person name="Uesaka K."/>
        </authorList>
    </citation>
    <scope>NUCLEOTIDE SEQUENCE [LARGE SCALE GENOMIC DNA]</scope>
    <source>
        <strain evidence="1 2">KK2020170</strain>
    </source>
</reference>
<evidence type="ECO:0000313" key="2">
    <source>
        <dbReference type="Proteomes" id="UP000825258"/>
    </source>
</evidence>
<dbReference type="SUPFAM" id="SSF53335">
    <property type="entry name" value="S-adenosyl-L-methionine-dependent methyltransferases"/>
    <property type="match status" value="1"/>
</dbReference>
<gene>
    <name evidence="1" type="ORF">KK2020170_06650</name>
</gene>